<evidence type="ECO:0000256" key="1">
    <source>
        <dbReference type="ARBA" id="ARBA00001913"/>
    </source>
</evidence>
<accession>A0AAV5GJX9</accession>
<dbReference type="InterPro" id="IPR000938">
    <property type="entry name" value="CAP-Gly_domain"/>
</dbReference>
<dbReference type="GO" id="GO:0070179">
    <property type="term" value="P:D-serine biosynthetic process"/>
    <property type="evidence" value="ECO:0007669"/>
    <property type="project" value="TreeGrafter"/>
</dbReference>
<dbReference type="PANTHER" id="PTHR43050">
    <property type="entry name" value="SERINE / THREONINE RACEMASE FAMILY MEMBER"/>
    <property type="match status" value="1"/>
</dbReference>
<comment type="cofactor">
    <cofactor evidence="1">
        <name>Ca(2+)</name>
        <dbReference type="ChEBI" id="CHEBI:29108"/>
    </cofactor>
</comment>
<comment type="cofactor">
    <cofactor evidence="3">
        <name>Mn(2+)</name>
        <dbReference type="ChEBI" id="CHEBI:29035"/>
    </cofactor>
</comment>
<dbReference type="Proteomes" id="UP001342314">
    <property type="component" value="Unassembled WGS sequence"/>
</dbReference>
<dbReference type="InterPro" id="IPR001611">
    <property type="entry name" value="Leu-rich_rpt"/>
</dbReference>
<dbReference type="GO" id="GO:0000287">
    <property type="term" value="F:magnesium ion binding"/>
    <property type="evidence" value="ECO:0007669"/>
    <property type="project" value="TreeGrafter"/>
</dbReference>
<comment type="caution">
    <text evidence="13">The sequence shown here is derived from an EMBL/GenBank/DDBJ whole genome shotgun (WGS) entry which is preliminary data.</text>
</comment>
<dbReference type="InterPro" id="IPR000634">
    <property type="entry name" value="Ser/Thr_deHydtase_PyrdxlP-BS"/>
</dbReference>
<dbReference type="PROSITE" id="PS00165">
    <property type="entry name" value="DEHYDRATASE_SER_THR"/>
    <property type="match status" value="1"/>
</dbReference>
<dbReference type="SUPFAM" id="SSF52058">
    <property type="entry name" value="L domain-like"/>
    <property type="match status" value="1"/>
</dbReference>
<evidence type="ECO:0000256" key="2">
    <source>
        <dbReference type="ARBA" id="ARBA00001933"/>
    </source>
</evidence>
<dbReference type="SMART" id="SM00369">
    <property type="entry name" value="LRR_TYP"/>
    <property type="match status" value="4"/>
</dbReference>
<dbReference type="EMBL" id="BQKY01000004">
    <property type="protein sequence ID" value="GJN88988.1"/>
    <property type="molecule type" value="Genomic_DNA"/>
</dbReference>
<dbReference type="SUPFAM" id="SSF53686">
    <property type="entry name" value="Tryptophan synthase beta subunit-like PLP-dependent enzymes"/>
    <property type="match status" value="1"/>
</dbReference>
<gene>
    <name evidence="13" type="ORF">Rhopal_001959-T1</name>
</gene>
<dbReference type="InterPro" id="IPR032675">
    <property type="entry name" value="LRR_dom_sf"/>
</dbReference>
<dbReference type="AlphaFoldDB" id="A0AAV5GJX9"/>
<evidence type="ECO:0000256" key="10">
    <source>
        <dbReference type="ARBA" id="ARBA00023239"/>
    </source>
</evidence>
<evidence type="ECO:0000256" key="8">
    <source>
        <dbReference type="ARBA" id="ARBA00022842"/>
    </source>
</evidence>
<dbReference type="InterPro" id="IPR001926">
    <property type="entry name" value="TrpB-like_PALP"/>
</dbReference>
<evidence type="ECO:0000256" key="4">
    <source>
        <dbReference type="ARBA" id="ARBA00001946"/>
    </source>
</evidence>
<dbReference type="PANTHER" id="PTHR43050:SF1">
    <property type="entry name" value="SERINE RACEMASE"/>
    <property type="match status" value="1"/>
</dbReference>
<dbReference type="GO" id="GO:0003941">
    <property type="term" value="F:L-serine ammonia-lyase activity"/>
    <property type="evidence" value="ECO:0007669"/>
    <property type="project" value="TreeGrafter"/>
</dbReference>
<dbReference type="FunFam" id="3.40.50.1100:FF:000005">
    <property type="entry name" value="Threonine dehydratase catabolic"/>
    <property type="match status" value="1"/>
</dbReference>
<dbReference type="GO" id="GO:0030170">
    <property type="term" value="F:pyridoxal phosphate binding"/>
    <property type="evidence" value="ECO:0007669"/>
    <property type="project" value="InterPro"/>
</dbReference>
<sequence>MLPAAVGAAELHLRCQYSPPLASSSAPASDSTASSSRQLGTILYHGPVPPTKGVWYGIEWDDSSRGKHSGVYDKTGVRYFLPRVEGAGSFLRLDAKGLDVQGRTFEEAVRAKYLDDDGPPASADHTAAPPSAQPAADAASTSQRFATDSNFEVEVVLSDKVNRRFKQLGRLREIGLEWETVSRAAEEVYCEEEQERVEARLRSFGAELSDRLAQLSGFERLTQLQLNSTLMTWNEIRNVSPSLVNLVDLQFGFNRLVSLRSSDAGDPTPDSPGVMLPKLERLNLESNELSDWPELVRELSCLPQLSDLILAGNRFVSLDLSTSPPGVAATSTPTASPPLPNLERLSLVDNLLSSFSNSIDALASAAPITFPSLRRLLLAGNPLLSRADTSATATITAPADHSAEPLARPAHTLDRDALHARLLVLARMPILSELEGSPVAPAERDDAERFWLERLREDEKGEARKVSEQLGAWARERVQQLRKKYPELDPATKADEGAKGAMGTKPGLKSRLIQLRIVPAEPLTSSPSAPLELSVLPTLRTLLIRAQIARLLGTPLPKTKYRLVAVLQPAASADEGSPGEEVRVEIPPQEEGKDVAWWGLSDGDSVEVVAVRDSIKQAHAVVAPLVHRTPLLTSETLSSETGNNILLFKAENLNKSGSFKIRGASYSVSRLSDEEAARGNHAAALSLAAKNRGIPCHIVSPRTAPPAKLAAVRAYGANLRLCEPTIEAREAALRQVQEDTGAVFVPPYDAVNTMLGQGTIFLEAEEQALDGGWGRLGAIVAPVGGGGMLGGISVAAAGTGVRVFGAEPEGANDCAQGLAKGERVTDFTPNTIADGLRTPVGLNNFPVIQKNVEKVFTVSEEEIIEAQRLLWERLKTVVEPSGAVPFAVVRSAPFQALKIDGPICVVMSGGNADLAKVFG</sequence>
<dbReference type="PROSITE" id="PS51450">
    <property type="entry name" value="LRR"/>
    <property type="match status" value="1"/>
</dbReference>
<dbReference type="Gene3D" id="2.30.30.190">
    <property type="entry name" value="CAP Gly-rich-like domain"/>
    <property type="match status" value="1"/>
</dbReference>
<dbReference type="InterPro" id="IPR003591">
    <property type="entry name" value="Leu-rich_rpt_typical-subtyp"/>
</dbReference>
<dbReference type="PROSITE" id="PS50245">
    <property type="entry name" value="CAP_GLY_2"/>
    <property type="match status" value="1"/>
</dbReference>
<comment type="similarity">
    <text evidence="5">Belongs to the serine/threonine dehydratase family.</text>
</comment>
<dbReference type="CDD" id="cd01562">
    <property type="entry name" value="Thr-dehyd"/>
    <property type="match status" value="1"/>
</dbReference>
<evidence type="ECO:0000313" key="14">
    <source>
        <dbReference type="Proteomes" id="UP001342314"/>
    </source>
</evidence>
<dbReference type="Pfam" id="PF00291">
    <property type="entry name" value="PALP"/>
    <property type="match status" value="1"/>
</dbReference>
<dbReference type="SUPFAM" id="SSF74924">
    <property type="entry name" value="Cap-Gly domain"/>
    <property type="match status" value="1"/>
</dbReference>
<evidence type="ECO:0000256" key="7">
    <source>
        <dbReference type="ARBA" id="ARBA00022737"/>
    </source>
</evidence>
<comment type="cofactor">
    <cofactor evidence="2">
        <name>pyridoxal 5'-phosphate</name>
        <dbReference type="ChEBI" id="CHEBI:597326"/>
    </cofactor>
</comment>
<keyword evidence="8" id="KW-0460">Magnesium</keyword>
<evidence type="ECO:0000313" key="13">
    <source>
        <dbReference type="EMBL" id="GJN88988.1"/>
    </source>
</evidence>
<protein>
    <recommendedName>
        <fullName evidence="12">CAP-Gly domain-containing protein</fullName>
    </recommendedName>
</protein>
<name>A0AAV5GJX9_9BASI</name>
<keyword evidence="14" id="KW-1185">Reference proteome</keyword>
<feature type="domain" description="CAP-Gly" evidence="12">
    <location>
        <begin position="46"/>
        <end position="92"/>
    </location>
</feature>
<evidence type="ECO:0000256" key="3">
    <source>
        <dbReference type="ARBA" id="ARBA00001936"/>
    </source>
</evidence>
<evidence type="ECO:0000256" key="9">
    <source>
        <dbReference type="ARBA" id="ARBA00022898"/>
    </source>
</evidence>
<reference evidence="13 14" key="1">
    <citation type="submission" date="2021-12" db="EMBL/GenBank/DDBJ databases">
        <title>High titer production of polyol ester of fatty acids by Rhodotorula paludigena BS15 towards product separation-free biomass refinery.</title>
        <authorList>
            <person name="Mano J."/>
            <person name="Ono H."/>
            <person name="Tanaka T."/>
            <person name="Naito K."/>
            <person name="Sushida H."/>
            <person name="Ike M."/>
            <person name="Tokuyasu K."/>
            <person name="Kitaoka M."/>
        </authorList>
    </citation>
    <scope>NUCLEOTIDE SEQUENCE [LARGE SCALE GENOMIC DNA]</scope>
    <source>
        <strain evidence="13 14">BS15</strain>
    </source>
</reference>
<dbReference type="Pfam" id="PF01302">
    <property type="entry name" value="CAP_GLY"/>
    <property type="match status" value="1"/>
</dbReference>
<evidence type="ECO:0000259" key="12">
    <source>
        <dbReference type="PROSITE" id="PS50245"/>
    </source>
</evidence>
<dbReference type="Gene3D" id="3.40.50.1100">
    <property type="match status" value="2"/>
</dbReference>
<keyword evidence="9" id="KW-0663">Pyridoxal phosphate</keyword>
<evidence type="ECO:0000256" key="5">
    <source>
        <dbReference type="ARBA" id="ARBA00010869"/>
    </source>
</evidence>
<dbReference type="InterPro" id="IPR036052">
    <property type="entry name" value="TrpB-like_PALP_sf"/>
</dbReference>
<organism evidence="13 14">
    <name type="scientific">Rhodotorula paludigena</name>
    <dbReference type="NCBI Taxonomy" id="86838"/>
    <lineage>
        <taxon>Eukaryota</taxon>
        <taxon>Fungi</taxon>
        <taxon>Dikarya</taxon>
        <taxon>Basidiomycota</taxon>
        <taxon>Pucciniomycotina</taxon>
        <taxon>Microbotryomycetes</taxon>
        <taxon>Sporidiobolales</taxon>
        <taxon>Sporidiobolaceae</taxon>
        <taxon>Rhodotorula</taxon>
    </lineage>
</organism>
<dbReference type="GO" id="GO:0005524">
    <property type="term" value="F:ATP binding"/>
    <property type="evidence" value="ECO:0007669"/>
    <property type="project" value="TreeGrafter"/>
</dbReference>
<feature type="compositionally biased region" description="Low complexity" evidence="11">
    <location>
        <begin position="126"/>
        <end position="143"/>
    </location>
</feature>
<dbReference type="Gene3D" id="3.80.10.10">
    <property type="entry name" value="Ribonuclease Inhibitor"/>
    <property type="match status" value="2"/>
</dbReference>
<comment type="cofactor">
    <cofactor evidence="4">
        <name>Mg(2+)</name>
        <dbReference type="ChEBI" id="CHEBI:18420"/>
    </cofactor>
</comment>
<evidence type="ECO:0000256" key="6">
    <source>
        <dbReference type="ARBA" id="ARBA00022614"/>
    </source>
</evidence>
<dbReference type="GO" id="GO:0018114">
    <property type="term" value="F:threonine racemase activity"/>
    <property type="evidence" value="ECO:0007669"/>
    <property type="project" value="TreeGrafter"/>
</dbReference>
<evidence type="ECO:0000256" key="11">
    <source>
        <dbReference type="SAM" id="MobiDB-lite"/>
    </source>
</evidence>
<dbReference type="InterPro" id="IPR036859">
    <property type="entry name" value="CAP-Gly_dom_sf"/>
</dbReference>
<proteinExistence type="inferred from homology"/>
<keyword evidence="7" id="KW-0677">Repeat</keyword>
<keyword evidence="6" id="KW-0433">Leucine-rich repeat</keyword>
<dbReference type="SMART" id="SM01052">
    <property type="entry name" value="CAP_GLY"/>
    <property type="match status" value="1"/>
</dbReference>
<feature type="region of interest" description="Disordered" evidence="11">
    <location>
        <begin position="114"/>
        <end position="143"/>
    </location>
</feature>
<keyword evidence="10" id="KW-0456">Lyase</keyword>
<dbReference type="GO" id="GO:0030378">
    <property type="term" value="F:serine racemase activity"/>
    <property type="evidence" value="ECO:0007669"/>
    <property type="project" value="TreeGrafter"/>
</dbReference>